<feature type="transmembrane region" description="Helical" evidence="1">
    <location>
        <begin position="12"/>
        <end position="36"/>
    </location>
</feature>
<evidence type="ECO:0000313" key="3">
    <source>
        <dbReference type="Proteomes" id="UP000001940"/>
    </source>
</evidence>
<gene>
    <name evidence="2 4" type="primary">srbc-14</name>
    <name evidence="2" type="ORF">CELE_T05E12.2</name>
    <name evidence="4" type="ORF">T05E12.2</name>
</gene>
<feature type="transmembrane region" description="Helical" evidence="1">
    <location>
        <begin position="253"/>
        <end position="272"/>
    </location>
</feature>
<dbReference type="CTD" id="188135"/>
<dbReference type="GeneID" id="188135"/>
<name>O45752_CAEEL</name>
<keyword evidence="2" id="KW-0675">Receptor</keyword>
<dbReference type="UCSC" id="T05E12.2">
    <property type="organism name" value="c. elegans"/>
</dbReference>
<dbReference type="Proteomes" id="UP000001940">
    <property type="component" value="Chromosome V"/>
</dbReference>
<organism evidence="2 3">
    <name type="scientific">Caenorhabditis elegans</name>
    <dbReference type="NCBI Taxonomy" id="6239"/>
    <lineage>
        <taxon>Eukaryota</taxon>
        <taxon>Metazoa</taxon>
        <taxon>Ecdysozoa</taxon>
        <taxon>Nematoda</taxon>
        <taxon>Chromadorea</taxon>
        <taxon>Rhabditida</taxon>
        <taxon>Rhabditina</taxon>
        <taxon>Rhabditomorpha</taxon>
        <taxon>Rhabditoidea</taxon>
        <taxon>Rhabditidae</taxon>
        <taxon>Peloderinae</taxon>
        <taxon>Caenorhabditis</taxon>
    </lineage>
</organism>
<dbReference type="PANTHER" id="PTHR10664:SF2">
    <property type="entry name" value="SERPENTINE RECEPTOR, CLASS BC (CLASS B-LIKE)"/>
    <property type="match status" value="1"/>
</dbReference>
<keyword evidence="1" id="KW-1133">Transmembrane helix</keyword>
<dbReference type="Pfam" id="PF10316">
    <property type="entry name" value="7TM_GPCR_Srbc"/>
    <property type="match status" value="1"/>
</dbReference>
<protein>
    <submittedName>
        <fullName evidence="2">Serpentine Receptor, class BC (Class B-like)</fullName>
    </submittedName>
</protein>
<dbReference type="InParanoid" id="O45752"/>
<evidence type="ECO:0000256" key="1">
    <source>
        <dbReference type="SAM" id="Phobius"/>
    </source>
</evidence>
<feature type="transmembrane region" description="Helical" evidence="1">
    <location>
        <begin position="183"/>
        <end position="202"/>
    </location>
</feature>
<dbReference type="HOGENOM" id="CLU_059075_1_0_1"/>
<feature type="transmembrane region" description="Helical" evidence="1">
    <location>
        <begin position="57"/>
        <end position="76"/>
    </location>
</feature>
<dbReference type="InterPro" id="IPR019420">
    <property type="entry name" value="7TM_GPCR_serpentine_rcpt_Srbc"/>
</dbReference>
<sequence length="303" mass="34014">MDAEKHAKVMNASAIIISVIGVASSGFTCLMNIFLLKKVGNQKKELVLFNFRFILDVMFGAMVTIYLTFVVVFAVFHEELAPLQNFFFYLGLPSSNLETARSIISLAIAVERVVAAYIPIYFYKYRPIFPTFIIFILSICIGLNEDVFLFVFCEFSLQIRPNCAAFGCSINACFLKFWTSYKAIMFALNIFFNMLLGLKLFVLNKFGNSESKDLSRANCLALINAGNVCLFEFFPNMFAIHFSSISFFSFQNIGPYIVVAKLLGCAIEAVLVSRTLIKKNGKLNSISSRSGAGVLEHRLLYLD</sequence>
<proteinExistence type="predicted"/>
<keyword evidence="3" id="KW-1185">Reference proteome</keyword>
<dbReference type="WormBase" id="T05E12.2">
    <property type="protein sequence ID" value="CE38100"/>
    <property type="gene ID" value="WBGene00011485"/>
    <property type="gene designation" value="srbc-14"/>
</dbReference>
<dbReference type="PaxDb" id="6239-T05E12.2"/>
<dbReference type="eggNOG" id="ENOG502R2IJ">
    <property type="taxonomic scope" value="Eukaryota"/>
</dbReference>
<dbReference type="KEGG" id="cel:CELE_T05E12.2"/>
<dbReference type="AGR" id="WB:WBGene00011485"/>
<accession>O45752</accession>
<dbReference type="PhylomeDB" id="O45752"/>
<dbReference type="OrthoDB" id="5868788at2759"/>
<keyword evidence="1" id="KW-0812">Transmembrane</keyword>
<reference evidence="2 3" key="1">
    <citation type="journal article" date="1998" name="Science">
        <title>Genome sequence of the nematode C. elegans: a platform for investigating biology.</title>
        <authorList>
            <consortium name="The C. elegans sequencing consortium"/>
            <person name="Sulson J.E."/>
            <person name="Waterston R."/>
        </authorList>
    </citation>
    <scope>NUCLEOTIDE SEQUENCE [LARGE SCALE GENOMIC DNA]</scope>
    <source>
        <strain evidence="2 3">Bristol N2</strain>
    </source>
</reference>
<dbReference type="PIR" id="T24529">
    <property type="entry name" value="T24529"/>
</dbReference>
<evidence type="ECO:0000313" key="2">
    <source>
        <dbReference type="EMBL" id="CAB04682.2"/>
    </source>
</evidence>
<dbReference type="AlphaFoldDB" id="O45752"/>
<feature type="transmembrane region" description="Helical" evidence="1">
    <location>
        <begin position="129"/>
        <end position="152"/>
    </location>
</feature>
<dbReference type="SMR" id="O45752"/>
<feature type="transmembrane region" description="Helical" evidence="1">
    <location>
        <begin position="214"/>
        <end position="233"/>
    </location>
</feature>
<evidence type="ECO:0000313" key="4">
    <source>
        <dbReference type="WormBase" id="T05E12.2"/>
    </source>
</evidence>
<keyword evidence="1" id="KW-0472">Membrane</keyword>
<dbReference type="EMBL" id="BX284605">
    <property type="protein sequence ID" value="CAB04682.2"/>
    <property type="molecule type" value="Genomic_DNA"/>
</dbReference>
<dbReference type="RefSeq" id="NP_507322.2">
    <property type="nucleotide sequence ID" value="NM_074921.2"/>
</dbReference>
<dbReference type="PANTHER" id="PTHR10664">
    <property type="entry name" value="SERPENTINE RECEPTOR-C.ELEGANS"/>
    <property type="match status" value="1"/>
</dbReference>